<protein>
    <submittedName>
        <fullName evidence="2">Uncharacterized protein</fullName>
    </submittedName>
</protein>
<organism evidence="2">
    <name type="scientific">Cryptomonas curvata</name>
    <dbReference type="NCBI Taxonomy" id="233186"/>
    <lineage>
        <taxon>Eukaryota</taxon>
        <taxon>Cryptophyceae</taxon>
        <taxon>Cryptomonadales</taxon>
        <taxon>Cryptomonadaceae</taxon>
        <taxon>Cryptomonas</taxon>
    </lineage>
</organism>
<evidence type="ECO:0000313" key="2">
    <source>
        <dbReference type="EMBL" id="CAD8647126.1"/>
    </source>
</evidence>
<sequence length="108" mass="11734">MDRIQACPYEQARVGQALQRWEGKLGFRVSHDSCNPTPHPSPWRLGHQLWSDSENSGTVPSDCKHGQVNSGLSSHCSTTPKSPDNGPPLDPTQCASQIAFGDQHSKAV</sequence>
<reference evidence="2" key="1">
    <citation type="submission" date="2021-01" db="EMBL/GenBank/DDBJ databases">
        <authorList>
            <person name="Corre E."/>
            <person name="Pelletier E."/>
            <person name="Niang G."/>
            <person name="Scheremetjew M."/>
            <person name="Finn R."/>
            <person name="Kale V."/>
            <person name="Holt S."/>
            <person name="Cochrane G."/>
            <person name="Meng A."/>
            <person name="Brown T."/>
            <person name="Cohen L."/>
        </authorList>
    </citation>
    <scope>NUCLEOTIDE SEQUENCE</scope>
    <source>
        <strain evidence="2">CCAP979/52</strain>
    </source>
</reference>
<proteinExistence type="predicted"/>
<accession>A0A7S0QST3</accession>
<gene>
    <name evidence="2" type="ORF">CCUR1050_LOCUS24806</name>
</gene>
<feature type="compositionally biased region" description="Polar residues" evidence="1">
    <location>
        <begin position="50"/>
        <end position="59"/>
    </location>
</feature>
<dbReference type="EMBL" id="HBEZ01045036">
    <property type="protein sequence ID" value="CAD8647126.1"/>
    <property type="molecule type" value="Transcribed_RNA"/>
</dbReference>
<feature type="compositionally biased region" description="Polar residues" evidence="1">
    <location>
        <begin position="67"/>
        <end position="82"/>
    </location>
</feature>
<name>A0A7S0QST3_9CRYP</name>
<feature type="region of interest" description="Disordered" evidence="1">
    <location>
        <begin position="32"/>
        <end position="108"/>
    </location>
</feature>
<evidence type="ECO:0000256" key="1">
    <source>
        <dbReference type="SAM" id="MobiDB-lite"/>
    </source>
</evidence>
<dbReference type="AlphaFoldDB" id="A0A7S0QST3"/>